<dbReference type="SUPFAM" id="SSF53850">
    <property type="entry name" value="Periplasmic binding protein-like II"/>
    <property type="match status" value="1"/>
</dbReference>
<gene>
    <name evidence="6" type="ORF">SAMN02194393_01276</name>
</gene>
<dbReference type="SUPFAM" id="SSF46785">
    <property type="entry name" value="Winged helix' DNA-binding domain"/>
    <property type="match status" value="1"/>
</dbReference>
<dbReference type="Gene3D" id="3.40.190.290">
    <property type="match status" value="1"/>
</dbReference>
<keyword evidence="7" id="KW-1185">Reference proteome</keyword>
<feature type="domain" description="HTH lysR-type" evidence="5">
    <location>
        <begin position="3"/>
        <end position="60"/>
    </location>
</feature>
<dbReference type="FunFam" id="1.10.10.10:FF:000001">
    <property type="entry name" value="LysR family transcriptional regulator"/>
    <property type="match status" value="1"/>
</dbReference>
<evidence type="ECO:0000259" key="5">
    <source>
        <dbReference type="PROSITE" id="PS50931"/>
    </source>
</evidence>
<dbReference type="GO" id="GO:0000976">
    <property type="term" value="F:transcription cis-regulatory region binding"/>
    <property type="evidence" value="ECO:0007669"/>
    <property type="project" value="TreeGrafter"/>
</dbReference>
<sequence>MDINFELYKVFYFAAKTMNFSKAAEKLYVSQSAVSQSIKLLEKKLDTKLFFRHTKNMKLTCEGETLFKHIEQAFNFIKSGERALFEISNLMEGEIRIGASDTICKYFLLPYFKKFHENYPNIKIHITNRPSPLCLELLKRGNIDIAVINLSDKYKYENLEVTPVKTIQDVFIGGERFNELKDKTINLKELEKYPILSLEKNSTTRVYFEKLIKKNNVKISPEIELDSIDLLVEMTKIGLGISFVIEDAIKEDLKKGNIFTLNMKEKIPSRSIGIVTHKKIPLPSAGKEFLGMF</sequence>
<dbReference type="InterPro" id="IPR036390">
    <property type="entry name" value="WH_DNA-bd_sf"/>
</dbReference>
<name>A0A1T5JRZ9_9FIRM</name>
<keyword evidence="4" id="KW-0804">Transcription</keyword>
<dbReference type="STRING" id="36842.SAMN02194393_01276"/>
<evidence type="ECO:0000256" key="4">
    <source>
        <dbReference type="ARBA" id="ARBA00023163"/>
    </source>
</evidence>
<dbReference type="OrthoDB" id="9778774at2"/>
<dbReference type="PANTHER" id="PTHR30126:SF64">
    <property type="entry name" value="HTH-TYPE TRANSCRIPTIONAL REGULATOR CITR"/>
    <property type="match status" value="1"/>
</dbReference>
<comment type="similarity">
    <text evidence="1">Belongs to the LysR transcriptional regulatory family.</text>
</comment>
<dbReference type="Gene3D" id="1.10.10.10">
    <property type="entry name" value="Winged helix-like DNA-binding domain superfamily/Winged helix DNA-binding domain"/>
    <property type="match status" value="1"/>
</dbReference>
<keyword evidence="2" id="KW-0805">Transcription regulation</keyword>
<dbReference type="RefSeq" id="WP_079490235.1">
    <property type="nucleotide sequence ID" value="NZ_FUZT01000003.1"/>
</dbReference>
<organism evidence="6 7">
    <name type="scientific">Maledivibacter halophilus</name>
    <dbReference type="NCBI Taxonomy" id="36842"/>
    <lineage>
        <taxon>Bacteria</taxon>
        <taxon>Bacillati</taxon>
        <taxon>Bacillota</taxon>
        <taxon>Clostridia</taxon>
        <taxon>Peptostreptococcales</taxon>
        <taxon>Caminicellaceae</taxon>
        <taxon>Maledivibacter</taxon>
    </lineage>
</organism>
<dbReference type="Pfam" id="PF03466">
    <property type="entry name" value="LysR_substrate"/>
    <property type="match status" value="1"/>
</dbReference>
<accession>A0A1T5JRZ9</accession>
<keyword evidence="3 6" id="KW-0238">DNA-binding</keyword>
<dbReference type="PROSITE" id="PS50931">
    <property type="entry name" value="HTH_LYSR"/>
    <property type="match status" value="1"/>
</dbReference>
<dbReference type="InterPro" id="IPR005119">
    <property type="entry name" value="LysR_subst-bd"/>
</dbReference>
<dbReference type="EMBL" id="FUZT01000003">
    <property type="protein sequence ID" value="SKC54095.1"/>
    <property type="molecule type" value="Genomic_DNA"/>
</dbReference>
<evidence type="ECO:0000313" key="6">
    <source>
        <dbReference type="EMBL" id="SKC54095.1"/>
    </source>
</evidence>
<dbReference type="GO" id="GO:0003700">
    <property type="term" value="F:DNA-binding transcription factor activity"/>
    <property type="evidence" value="ECO:0007669"/>
    <property type="project" value="InterPro"/>
</dbReference>
<dbReference type="Pfam" id="PF00126">
    <property type="entry name" value="HTH_1"/>
    <property type="match status" value="1"/>
</dbReference>
<dbReference type="PANTHER" id="PTHR30126">
    <property type="entry name" value="HTH-TYPE TRANSCRIPTIONAL REGULATOR"/>
    <property type="match status" value="1"/>
</dbReference>
<dbReference type="Proteomes" id="UP000190285">
    <property type="component" value="Unassembled WGS sequence"/>
</dbReference>
<dbReference type="AlphaFoldDB" id="A0A1T5JRZ9"/>
<evidence type="ECO:0000313" key="7">
    <source>
        <dbReference type="Proteomes" id="UP000190285"/>
    </source>
</evidence>
<dbReference type="CDD" id="cd05466">
    <property type="entry name" value="PBP2_LTTR_substrate"/>
    <property type="match status" value="1"/>
</dbReference>
<evidence type="ECO:0000256" key="1">
    <source>
        <dbReference type="ARBA" id="ARBA00009437"/>
    </source>
</evidence>
<reference evidence="6 7" key="1">
    <citation type="submission" date="2017-02" db="EMBL/GenBank/DDBJ databases">
        <authorList>
            <person name="Peterson S.W."/>
        </authorList>
    </citation>
    <scope>NUCLEOTIDE SEQUENCE [LARGE SCALE GENOMIC DNA]</scope>
    <source>
        <strain evidence="6 7">M1</strain>
    </source>
</reference>
<dbReference type="InterPro" id="IPR036388">
    <property type="entry name" value="WH-like_DNA-bd_sf"/>
</dbReference>
<dbReference type="InterPro" id="IPR000847">
    <property type="entry name" value="LysR_HTH_N"/>
</dbReference>
<evidence type="ECO:0000256" key="2">
    <source>
        <dbReference type="ARBA" id="ARBA00023015"/>
    </source>
</evidence>
<dbReference type="PRINTS" id="PR00039">
    <property type="entry name" value="HTHLYSR"/>
</dbReference>
<evidence type="ECO:0000256" key="3">
    <source>
        <dbReference type="ARBA" id="ARBA00023125"/>
    </source>
</evidence>
<proteinExistence type="inferred from homology"/>
<protein>
    <submittedName>
        <fullName evidence="6">DNA-binding transcriptional regulator, LysR family</fullName>
    </submittedName>
</protein>